<comment type="caution">
    <text evidence="2">The sequence shown here is derived from an EMBL/GenBank/DDBJ whole genome shotgun (WGS) entry which is preliminary data.</text>
</comment>
<accession>A0A8X6Y5F7</accession>
<evidence type="ECO:0000313" key="3">
    <source>
        <dbReference type="Proteomes" id="UP000886998"/>
    </source>
</evidence>
<feature type="compositionally biased region" description="Basic and acidic residues" evidence="1">
    <location>
        <begin position="156"/>
        <end position="167"/>
    </location>
</feature>
<dbReference type="Pfam" id="PF05380">
    <property type="entry name" value="Peptidase_A17"/>
    <property type="match status" value="1"/>
</dbReference>
<proteinExistence type="predicted"/>
<dbReference type="Proteomes" id="UP000886998">
    <property type="component" value="Unassembled WGS sequence"/>
</dbReference>
<evidence type="ECO:0000313" key="2">
    <source>
        <dbReference type="EMBL" id="GFY65847.1"/>
    </source>
</evidence>
<name>A0A8X6Y5F7_9ARAC</name>
<dbReference type="AlphaFoldDB" id="A0A8X6Y5F7"/>
<feature type="non-terminal residue" evidence="2">
    <location>
        <position position="167"/>
    </location>
</feature>
<sequence>KDLKIRRHIFTESSVKDLTLHGFCDATNLEFPRLELCAAELLSKLISKVQSSIRFEISKIYLYTDLTIVVTWIDSSPHLLKVFVSNRISRIQERTKNFCWRWISTAANPAELISRGVCPDQIGSNSVWWHEPDFLYQETVESSSEPDPPPDEEYLQEFKKTLPETQH</sequence>
<dbReference type="OrthoDB" id="6434123at2759"/>
<gene>
    <name evidence="2" type="primary">AVEN_196186_1</name>
    <name evidence="2" type="ORF">TNIN_240791</name>
</gene>
<reference evidence="2" key="1">
    <citation type="submission" date="2020-08" db="EMBL/GenBank/DDBJ databases">
        <title>Multicomponent nature underlies the extraordinary mechanical properties of spider dragline silk.</title>
        <authorList>
            <person name="Kono N."/>
            <person name="Nakamura H."/>
            <person name="Mori M."/>
            <person name="Yoshida Y."/>
            <person name="Ohtoshi R."/>
            <person name="Malay A.D."/>
            <person name="Moran D.A.P."/>
            <person name="Tomita M."/>
            <person name="Numata K."/>
            <person name="Arakawa K."/>
        </authorList>
    </citation>
    <scope>NUCLEOTIDE SEQUENCE</scope>
</reference>
<evidence type="ECO:0000256" key="1">
    <source>
        <dbReference type="SAM" id="MobiDB-lite"/>
    </source>
</evidence>
<dbReference type="EMBL" id="BMAV01015719">
    <property type="protein sequence ID" value="GFY65847.1"/>
    <property type="molecule type" value="Genomic_DNA"/>
</dbReference>
<organism evidence="2 3">
    <name type="scientific">Trichonephila inaurata madagascariensis</name>
    <dbReference type="NCBI Taxonomy" id="2747483"/>
    <lineage>
        <taxon>Eukaryota</taxon>
        <taxon>Metazoa</taxon>
        <taxon>Ecdysozoa</taxon>
        <taxon>Arthropoda</taxon>
        <taxon>Chelicerata</taxon>
        <taxon>Arachnida</taxon>
        <taxon>Araneae</taxon>
        <taxon>Araneomorphae</taxon>
        <taxon>Entelegynae</taxon>
        <taxon>Araneoidea</taxon>
        <taxon>Nephilidae</taxon>
        <taxon>Trichonephila</taxon>
        <taxon>Trichonephila inaurata</taxon>
    </lineage>
</organism>
<protein>
    <submittedName>
        <fullName evidence="2">Integrase catalytic domain-containing protein</fullName>
    </submittedName>
</protein>
<feature type="region of interest" description="Disordered" evidence="1">
    <location>
        <begin position="139"/>
        <end position="167"/>
    </location>
</feature>
<keyword evidence="3" id="KW-1185">Reference proteome</keyword>
<dbReference type="PANTHER" id="PTHR22955">
    <property type="entry name" value="RETROTRANSPOSON"/>
    <property type="match status" value="1"/>
</dbReference>
<dbReference type="InterPro" id="IPR008042">
    <property type="entry name" value="Retrotrans_Pao"/>
</dbReference>
<dbReference type="PANTHER" id="PTHR22955:SF77">
    <property type="entry name" value="ASPARTIC PUTATIVE DOMAIN-CONTAINING PROTEIN-RELATED"/>
    <property type="match status" value="1"/>
</dbReference>